<sequence length="48" mass="5628">MRNRWCYSVAAIADSQLIWIEESGHVPHFDQPQVVANHLLSFMQHVEH</sequence>
<gene>
    <name evidence="1" type="ORF">ENR64_08965</name>
</gene>
<evidence type="ECO:0000313" key="1">
    <source>
        <dbReference type="EMBL" id="HFM97886.1"/>
    </source>
</evidence>
<dbReference type="InterPro" id="IPR029058">
    <property type="entry name" value="AB_hydrolase_fold"/>
</dbReference>
<proteinExistence type="predicted"/>
<organism evidence="1">
    <name type="scientific">Oscillatoriales cyanobacterium SpSt-418</name>
    <dbReference type="NCBI Taxonomy" id="2282169"/>
    <lineage>
        <taxon>Bacteria</taxon>
        <taxon>Bacillati</taxon>
        <taxon>Cyanobacteriota</taxon>
        <taxon>Cyanophyceae</taxon>
        <taxon>Oscillatoriophycideae</taxon>
        <taxon>Oscillatoriales</taxon>
    </lineage>
</organism>
<dbReference type="AlphaFoldDB" id="A0A7C3KDB1"/>
<reference evidence="1" key="1">
    <citation type="journal article" date="2020" name="mSystems">
        <title>Genome- and Community-Level Interaction Insights into Carbon Utilization and Element Cycling Functions of Hydrothermarchaeota in Hydrothermal Sediment.</title>
        <authorList>
            <person name="Zhou Z."/>
            <person name="Liu Y."/>
            <person name="Xu W."/>
            <person name="Pan J."/>
            <person name="Luo Z.H."/>
            <person name="Li M."/>
        </authorList>
    </citation>
    <scope>NUCLEOTIDE SEQUENCE [LARGE SCALE GENOMIC DNA]</scope>
    <source>
        <strain evidence="1">SpSt-418</strain>
    </source>
</reference>
<comment type="caution">
    <text evidence="1">The sequence shown here is derived from an EMBL/GenBank/DDBJ whole genome shotgun (WGS) entry which is preliminary data.</text>
</comment>
<dbReference type="Gene3D" id="3.40.50.1820">
    <property type="entry name" value="alpha/beta hydrolase"/>
    <property type="match status" value="1"/>
</dbReference>
<accession>A0A7C3KDB1</accession>
<dbReference type="SUPFAM" id="SSF53474">
    <property type="entry name" value="alpha/beta-Hydrolases"/>
    <property type="match status" value="1"/>
</dbReference>
<name>A0A7C3KDB1_9CYAN</name>
<dbReference type="EMBL" id="DSRU01000119">
    <property type="protein sequence ID" value="HFM97886.1"/>
    <property type="molecule type" value="Genomic_DNA"/>
</dbReference>
<keyword evidence="1" id="KW-0378">Hydrolase</keyword>
<protein>
    <submittedName>
        <fullName evidence="1">Alpha/beta hydrolase</fullName>
    </submittedName>
</protein>
<dbReference type="GO" id="GO:0016787">
    <property type="term" value="F:hydrolase activity"/>
    <property type="evidence" value="ECO:0007669"/>
    <property type="project" value="UniProtKB-KW"/>
</dbReference>